<protein>
    <submittedName>
        <fullName evidence="2">Uncharacterized protein (DUF1330 family)</fullName>
    </submittedName>
</protein>
<dbReference type="Gene3D" id="3.30.70.100">
    <property type="match status" value="1"/>
</dbReference>
<evidence type="ECO:0000313" key="2">
    <source>
        <dbReference type="EMBL" id="MBB6435138.1"/>
    </source>
</evidence>
<dbReference type="EMBL" id="JACHEM010000003">
    <property type="protein sequence ID" value="MBB6435138.1"/>
    <property type="molecule type" value="Genomic_DNA"/>
</dbReference>
<gene>
    <name evidence="2" type="ORF">HNQ79_001589</name>
</gene>
<dbReference type="AlphaFoldDB" id="A0A7X0HCJ6"/>
<accession>A0A7X0HCJ6</accession>
<dbReference type="SUPFAM" id="SSF54909">
    <property type="entry name" value="Dimeric alpha+beta barrel"/>
    <property type="match status" value="1"/>
</dbReference>
<dbReference type="PANTHER" id="PTHR41521:SF4">
    <property type="entry name" value="BLR0684 PROTEIN"/>
    <property type="match status" value="1"/>
</dbReference>
<proteinExistence type="predicted"/>
<comment type="caution">
    <text evidence="2">The sequence shown here is derived from an EMBL/GenBank/DDBJ whole genome shotgun (WGS) entry which is preliminary data.</text>
</comment>
<dbReference type="PANTHER" id="PTHR41521">
    <property type="match status" value="1"/>
</dbReference>
<dbReference type="Proteomes" id="UP000540423">
    <property type="component" value="Unassembled WGS sequence"/>
</dbReference>
<reference evidence="2 3" key="1">
    <citation type="submission" date="2020-08" db="EMBL/GenBank/DDBJ databases">
        <title>Genomic Encyclopedia of Type Strains, Phase IV (KMG-IV): sequencing the most valuable type-strain genomes for metagenomic binning, comparative biology and taxonomic classification.</title>
        <authorList>
            <person name="Goeker M."/>
        </authorList>
    </citation>
    <scope>NUCLEOTIDE SEQUENCE [LARGE SCALE GENOMIC DNA]</scope>
    <source>
        <strain evidence="2 3">DSM 40141</strain>
    </source>
</reference>
<dbReference type="RefSeq" id="WP_185028370.1">
    <property type="nucleotide sequence ID" value="NZ_BNBN01000004.1"/>
</dbReference>
<dbReference type="InterPro" id="IPR010753">
    <property type="entry name" value="DUF1330"/>
</dbReference>
<dbReference type="Pfam" id="PF07045">
    <property type="entry name" value="DUF1330"/>
    <property type="match status" value="1"/>
</dbReference>
<evidence type="ECO:0000259" key="1">
    <source>
        <dbReference type="Pfam" id="PF07045"/>
    </source>
</evidence>
<evidence type="ECO:0000313" key="3">
    <source>
        <dbReference type="Proteomes" id="UP000540423"/>
    </source>
</evidence>
<organism evidence="2 3">
    <name type="scientific">Streptomyces candidus</name>
    <dbReference type="NCBI Taxonomy" id="67283"/>
    <lineage>
        <taxon>Bacteria</taxon>
        <taxon>Bacillati</taxon>
        <taxon>Actinomycetota</taxon>
        <taxon>Actinomycetes</taxon>
        <taxon>Kitasatosporales</taxon>
        <taxon>Streptomycetaceae</taxon>
        <taxon>Streptomyces</taxon>
    </lineage>
</organism>
<sequence>MTAYAIARIGPADGPLHEEVLRYMERIQGTFAPYGGRFLVHFEQHELLEGDWHGAPVLVAFPDMDRARAWYKSPEYQEILPLRTRHLPGDIILVEGVPENYDATATAAQVRDAQA</sequence>
<dbReference type="InterPro" id="IPR011008">
    <property type="entry name" value="Dimeric_a/b-barrel"/>
</dbReference>
<keyword evidence="3" id="KW-1185">Reference proteome</keyword>
<name>A0A7X0HCJ6_9ACTN</name>
<feature type="domain" description="DUF1330" evidence="1">
    <location>
        <begin position="2"/>
        <end position="97"/>
    </location>
</feature>